<evidence type="ECO:0000313" key="2">
    <source>
        <dbReference type="EMBL" id="KAH6832161.1"/>
    </source>
</evidence>
<evidence type="ECO:0000313" key="3">
    <source>
        <dbReference type="Proteomes" id="UP001190926"/>
    </source>
</evidence>
<feature type="compositionally biased region" description="Acidic residues" evidence="1">
    <location>
        <begin position="79"/>
        <end position="88"/>
    </location>
</feature>
<gene>
    <name evidence="2" type="ORF">C2S53_007439</name>
</gene>
<dbReference type="AlphaFoldDB" id="A0AAD4JEX5"/>
<protein>
    <submittedName>
        <fullName evidence="2">Uncharacterized protein</fullName>
    </submittedName>
</protein>
<dbReference type="Proteomes" id="UP001190926">
    <property type="component" value="Unassembled WGS sequence"/>
</dbReference>
<keyword evidence="3" id="KW-1185">Reference proteome</keyword>
<feature type="compositionally biased region" description="Acidic residues" evidence="1">
    <location>
        <begin position="141"/>
        <end position="165"/>
    </location>
</feature>
<feature type="compositionally biased region" description="Basic and acidic residues" evidence="1">
    <location>
        <begin position="109"/>
        <end position="135"/>
    </location>
</feature>
<accession>A0AAD4JEX5</accession>
<name>A0AAD4JEX5_PERFH</name>
<feature type="compositionally biased region" description="Basic and acidic residues" evidence="1">
    <location>
        <begin position="89"/>
        <end position="101"/>
    </location>
</feature>
<evidence type="ECO:0000256" key="1">
    <source>
        <dbReference type="SAM" id="MobiDB-lite"/>
    </source>
</evidence>
<comment type="caution">
    <text evidence="2">The sequence shown here is derived from an EMBL/GenBank/DDBJ whole genome shotgun (WGS) entry which is preliminary data.</text>
</comment>
<organism evidence="2 3">
    <name type="scientific">Perilla frutescens var. hirtella</name>
    <name type="common">Perilla citriodora</name>
    <name type="synonym">Perilla setoyensis</name>
    <dbReference type="NCBI Taxonomy" id="608512"/>
    <lineage>
        <taxon>Eukaryota</taxon>
        <taxon>Viridiplantae</taxon>
        <taxon>Streptophyta</taxon>
        <taxon>Embryophyta</taxon>
        <taxon>Tracheophyta</taxon>
        <taxon>Spermatophyta</taxon>
        <taxon>Magnoliopsida</taxon>
        <taxon>eudicotyledons</taxon>
        <taxon>Gunneridae</taxon>
        <taxon>Pentapetalae</taxon>
        <taxon>asterids</taxon>
        <taxon>lamiids</taxon>
        <taxon>Lamiales</taxon>
        <taxon>Lamiaceae</taxon>
        <taxon>Nepetoideae</taxon>
        <taxon>Elsholtzieae</taxon>
        <taxon>Perilla</taxon>
    </lineage>
</organism>
<dbReference type="EMBL" id="SDAM02000073">
    <property type="protein sequence ID" value="KAH6832161.1"/>
    <property type="molecule type" value="Genomic_DNA"/>
</dbReference>
<proteinExistence type="predicted"/>
<reference evidence="2 3" key="1">
    <citation type="journal article" date="2021" name="Nat. Commun.">
        <title>Incipient diploidization of the medicinal plant Perilla within 10,000 years.</title>
        <authorList>
            <person name="Zhang Y."/>
            <person name="Shen Q."/>
            <person name="Leng L."/>
            <person name="Zhang D."/>
            <person name="Chen S."/>
            <person name="Shi Y."/>
            <person name="Ning Z."/>
            <person name="Chen S."/>
        </authorList>
    </citation>
    <scope>NUCLEOTIDE SEQUENCE [LARGE SCALE GENOMIC DNA]</scope>
    <source>
        <strain evidence="3">cv. PC099</strain>
    </source>
</reference>
<feature type="region of interest" description="Disordered" evidence="1">
    <location>
        <begin position="78"/>
        <end position="206"/>
    </location>
</feature>
<sequence length="206" mass="22556">MIGSNLLVLDDVRHLRRQAAAVSGGVEFPEMHFEVEIQEEEHDRAVENGVEEPGFEAVAAAGDEVEQEHCAVAHQIAAQEDDLAVEDEREARARQPDRRPEPVAVDGGVDERRQQDSDHLKGLRELEPEERHEYGDGVAEQLEEGDLPVAEDGDERPDGVEEAGEVEGVRPEEDAAGGAGAEGEAEEPLEGGGVRSKMWRETDILR</sequence>